<feature type="chain" id="PRO_5002666412" evidence="2">
    <location>
        <begin position="19"/>
        <end position="647"/>
    </location>
</feature>
<dbReference type="PROSITE" id="PS50005">
    <property type="entry name" value="TPR"/>
    <property type="match status" value="2"/>
</dbReference>
<feature type="signal peptide" evidence="2">
    <location>
        <begin position="1"/>
        <end position="18"/>
    </location>
</feature>
<dbReference type="PANTHER" id="PTHR38731:SF3">
    <property type="entry name" value="BLL6125 PROTEIN"/>
    <property type="match status" value="1"/>
</dbReference>
<dbReference type="RefSeq" id="WP_008046703.1">
    <property type="nucleotide sequence ID" value="NZ_CH724153.1"/>
</dbReference>
<accession>A4BBX0</accession>
<keyword evidence="5" id="KW-1185">Reference proteome</keyword>
<sequence>MRCTVLFLLMMLSSIAVAEPVATVIRTEGAVTLTAEDGQQAPLLRQDTLVEGDQLSTGDESTVTLRFNDNTLVKLDAQSELVITSYQPASPDESRFFLELLNGRLRLLTGTLANEPSAFELRTPHASIGVRGTEFEVRVVSELETRVRQLQGRVLVRSLEFQGQILTLSTEAPLATISLDTPAQPITVDTIAPMPPFAAGLLAPEPEVPAVLPLAAATPANTDAALPDPMTTLIALVNEQQWQAARVVADELQERFEGLPRYDLYTGLIQMQEGAYDEAIFSFERVLIFEPNQHRARLELGRAYYLTGNFYRAREALQQVLAVDPPQGVRQRVQLILNRIDQAERRQQIQTHVGGTLLMGWDSNANTGSQLNGPLDSNLLNLTELTEASRAISSPYLQWTFATGAYEPTSQRSGRQFSVEFSNKNFINDALPDSSALAVTGQILQQSDRWRTRLPVNAQWSWLNGQSWSTGVNLSVSEQFNIWGPLWAGVKIGTEISVGLHDSSDTTVKDLAGLVFDVQERGRVHTLSSTYLRHRQAGQDDEHVEWSALSNEYRLSGTVVWKLQGAFSAEHQWRYYRGDDLLFTVDDESTTRKRRQDQVLSLDAQLSWPAADWLLVLSNLGWEIVDSNINAYSRNRLVISQAVRLRF</sequence>
<dbReference type="HOGENOM" id="CLU_423283_0_0_6"/>
<evidence type="ECO:0000313" key="5">
    <source>
        <dbReference type="Proteomes" id="UP000005953"/>
    </source>
</evidence>
<keyword evidence="1" id="KW-0802">TPR repeat</keyword>
<proteinExistence type="predicted"/>
<reference evidence="4 5" key="1">
    <citation type="submission" date="2006-02" db="EMBL/GenBank/DDBJ databases">
        <authorList>
            <person name="Pinhassi J."/>
            <person name="Pedros-Alio C."/>
            <person name="Ferriera S."/>
            <person name="Johnson J."/>
            <person name="Kravitz S."/>
            <person name="Halpern A."/>
            <person name="Remington K."/>
            <person name="Beeson K."/>
            <person name="Tran B."/>
            <person name="Rogers Y.-H."/>
            <person name="Friedman R."/>
            <person name="Venter J.C."/>
        </authorList>
    </citation>
    <scope>NUCLEOTIDE SEQUENCE [LARGE SCALE GENOMIC DNA]</scope>
    <source>
        <strain evidence="4 5">MED297</strain>
    </source>
</reference>
<dbReference type="PANTHER" id="PTHR38731">
    <property type="entry name" value="LIPL45-RELATED LIPOPROTEIN-RELATED"/>
    <property type="match status" value="1"/>
</dbReference>
<dbReference type="AlphaFoldDB" id="A4BBX0"/>
<protein>
    <submittedName>
        <fullName evidence="4">Protein containing tetratricopeptide repeat</fullName>
    </submittedName>
</protein>
<keyword evidence="2" id="KW-0732">Signal</keyword>
<dbReference type="Pfam" id="PF14559">
    <property type="entry name" value="TPR_19"/>
    <property type="match status" value="1"/>
</dbReference>
<evidence type="ECO:0000256" key="2">
    <source>
        <dbReference type="SAM" id="SignalP"/>
    </source>
</evidence>
<dbReference type="InterPro" id="IPR019734">
    <property type="entry name" value="TPR_rpt"/>
</dbReference>
<dbReference type="SUPFAM" id="SSF48452">
    <property type="entry name" value="TPR-like"/>
    <property type="match status" value="1"/>
</dbReference>
<feature type="domain" description="FecR protein" evidence="3">
    <location>
        <begin position="53"/>
        <end position="154"/>
    </location>
</feature>
<organism evidence="4 5">
    <name type="scientific">Reinekea blandensis MED297</name>
    <dbReference type="NCBI Taxonomy" id="314283"/>
    <lineage>
        <taxon>Bacteria</taxon>
        <taxon>Pseudomonadati</taxon>
        <taxon>Pseudomonadota</taxon>
        <taxon>Gammaproteobacteria</taxon>
        <taxon>Oceanospirillales</taxon>
        <taxon>Saccharospirillaceae</taxon>
        <taxon>Reinekea</taxon>
    </lineage>
</organism>
<dbReference type="Pfam" id="PF04773">
    <property type="entry name" value="FecR"/>
    <property type="match status" value="1"/>
</dbReference>
<evidence type="ECO:0000313" key="4">
    <source>
        <dbReference type="EMBL" id="EAR10455.1"/>
    </source>
</evidence>
<dbReference type="OrthoDB" id="8896615at2"/>
<feature type="repeat" description="TPR" evidence="1">
    <location>
        <begin position="294"/>
        <end position="327"/>
    </location>
</feature>
<dbReference type="Proteomes" id="UP000005953">
    <property type="component" value="Unassembled WGS sequence"/>
</dbReference>
<dbReference type="Gene3D" id="1.25.40.10">
    <property type="entry name" value="Tetratricopeptide repeat domain"/>
    <property type="match status" value="1"/>
</dbReference>
<dbReference type="InterPro" id="IPR011990">
    <property type="entry name" value="TPR-like_helical_dom_sf"/>
</dbReference>
<dbReference type="SMART" id="SM00028">
    <property type="entry name" value="TPR"/>
    <property type="match status" value="2"/>
</dbReference>
<name>A4BBX0_9GAMM</name>
<comment type="caution">
    <text evidence="4">The sequence shown here is derived from an EMBL/GenBank/DDBJ whole genome shotgun (WGS) entry which is preliminary data.</text>
</comment>
<feature type="repeat" description="TPR" evidence="1">
    <location>
        <begin position="260"/>
        <end position="293"/>
    </location>
</feature>
<dbReference type="Gene3D" id="2.60.120.1440">
    <property type="match status" value="1"/>
</dbReference>
<gene>
    <name evidence="4" type="ORF">MED297_01500</name>
</gene>
<dbReference type="EMBL" id="AAOE01000004">
    <property type="protein sequence ID" value="EAR10455.1"/>
    <property type="molecule type" value="Genomic_DNA"/>
</dbReference>
<dbReference type="InterPro" id="IPR006860">
    <property type="entry name" value="FecR"/>
</dbReference>
<evidence type="ECO:0000256" key="1">
    <source>
        <dbReference type="PROSITE-ProRule" id="PRU00339"/>
    </source>
</evidence>
<evidence type="ECO:0000259" key="3">
    <source>
        <dbReference type="Pfam" id="PF04773"/>
    </source>
</evidence>
<dbReference type="STRING" id="314283.MED297_01500"/>